<comment type="caution">
    <text evidence="1">The sequence shown here is derived from an EMBL/GenBank/DDBJ whole genome shotgun (WGS) entry which is preliminary data.</text>
</comment>
<organism evidence="1 2">
    <name type="scientific">Aerophobetes bacterium</name>
    <dbReference type="NCBI Taxonomy" id="2030807"/>
    <lineage>
        <taxon>Bacteria</taxon>
        <taxon>Candidatus Aerophobota</taxon>
    </lineage>
</organism>
<reference evidence="2" key="1">
    <citation type="submission" date="2017-08" db="EMBL/GenBank/DDBJ databases">
        <title>A dynamic microbial community with high functional redundancy inhabits the cold, oxic subseafloor aquifer.</title>
        <authorList>
            <person name="Tully B.J."/>
            <person name="Wheat C.G."/>
            <person name="Glazer B.T."/>
            <person name="Huber J.A."/>
        </authorList>
    </citation>
    <scope>NUCLEOTIDE SEQUENCE [LARGE SCALE GENOMIC DNA]</scope>
</reference>
<sequence length="427" mass="48475">MRNSFIIVATLISLFGASCTRQQTGHSLISIQLTDKNGLKQTISHEDRLKGFKNLDFHRPQPYEKVIRNYIDKTSKRDFSKITTYHPNGQIFQSLDVVAGRACGFYHEWYANGLRKVEVTVIEGPGDLTPASQCNWIFDGVSKAFDEHGYLEAEIHYDKGVLSGNSLYFYPQGQVKRAITFENGLESGTELFFDIKESIIKERAYSFGKLHGKSLCKNNSNEPNFSEYYEEGLLIEGDYFDFEGASIYKVADKNGYRPIFKEGKLQMVQTIDEGRVEGEMRCFNSQGHVVNTYFLKNNKKEGAEWVYFSGPGKKPKLYLEWKEDAICGISRSYYATGTVASEREMVDNKKQGLLTAYYEDGTLKIMETYDNDKLVHGKYMRKGEMDPTSVVENGSGKALFFDETGKQIQSVVYDKGKVLIDSEGTSD</sequence>
<dbReference type="EMBL" id="NVUK01000019">
    <property type="protein sequence ID" value="PCI77191.1"/>
    <property type="molecule type" value="Genomic_DNA"/>
</dbReference>
<dbReference type="Pfam" id="PF07661">
    <property type="entry name" value="MORN_2"/>
    <property type="match status" value="1"/>
</dbReference>
<dbReference type="PROSITE" id="PS51257">
    <property type="entry name" value="PROKAR_LIPOPROTEIN"/>
    <property type="match status" value="1"/>
</dbReference>
<proteinExistence type="predicted"/>
<accession>A0A2A4X4G7</accession>
<name>A0A2A4X4G7_UNCAE</name>
<protein>
    <recommendedName>
        <fullName evidence="3">Toxin-antitoxin system YwqK family antitoxin</fullName>
    </recommendedName>
</protein>
<dbReference type="InterPro" id="IPR011652">
    <property type="entry name" value="MORN_2"/>
</dbReference>
<evidence type="ECO:0000313" key="2">
    <source>
        <dbReference type="Proteomes" id="UP000218775"/>
    </source>
</evidence>
<evidence type="ECO:0008006" key="3">
    <source>
        <dbReference type="Google" id="ProtNLM"/>
    </source>
</evidence>
<dbReference type="SUPFAM" id="SSF82185">
    <property type="entry name" value="Histone H3 K4-specific methyltransferase SET7/9 N-terminal domain"/>
    <property type="match status" value="2"/>
</dbReference>
<evidence type="ECO:0000313" key="1">
    <source>
        <dbReference type="EMBL" id="PCI77191.1"/>
    </source>
</evidence>
<gene>
    <name evidence="1" type="ORF">COB21_03395</name>
</gene>
<dbReference type="Proteomes" id="UP000218775">
    <property type="component" value="Unassembled WGS sequence"/>
</dbReference>
<dbReference type="AlphaFoldDB" id="A0A2A4X4G7"/>
<dbReference type="Gene3D" id="2.20.110.10">
    <property type="entry name" value="Histone H3 K4-specific methyltransferase SET7/9 N-terminal domain"/>
    <property type="match status" value="2"/>
</dbReference>